<feature type="domain" description="GS beta-grasp" evidence="3">
    <location>
        <begin position="63"/>
        <end position="156"/>
    </location>
</feature>
<evidence type="ECO:0000256" key="1">
    <source>
        <dbReference type="PROSITE-ProRule" id="PRU01330"/>
    </source>
</evidence>
<dbReference type="InterPro" id="IPR022147">
    <property type="entry name" value="GSIII_N"/>
</dbReference>
<dbReference type="InterPro" id="IPR014746">
    <property type="entry name" value="Gln_synth/guanido_kin_cat_dom"/>
</dbReference>
<dbReference type="GO" id="GO:0004356">
    <property type="term" value="F:glutamine synthetase activity"/>
    <property type="evidence" value="ECO:0007669"/>
    <property type="project" value="InterPro"/>
</dbReference>
<dbReference type="eggNOG" id="COG3968">
    <property type="taxonomic scope" value="Bacteria"/>
</dbReference>
<dbReference type="EnsemblBacteria" id="ACZ19503">
    <property type="protein sequence ID" value="ACZ19503"/>
    <property type="gene ID" value="Taci_1272"/>
</dbReference>
<dbReference type="Pfam" id="PF18318">
    <property type="entry name" value="Gln-synt_C-ter"/>
    <property type="match status" value="1"/>
</dbReference>
<dbReference type="AlphaFoldDB" id="D1B662"/>
<dbReference type="Gene3D" id="3.30.590.10">
    <property type="entry name" value="Glutamine synthetase/guanido kinase, catalytic domain"/>
    <property type="match status" value="1"/>
</dbReference>
<accession>D1B662</accession>
<reference evidence="5 6" key="1">
    <citation type="journal article" date="2009" name="Stand. Genomic Sci.">
        <title>Complete genome sequence of Thermanaerovibrio acidaminovorans type strain (Su883).</title>
        <authorList>
            <person name="Chovatia M."/>
            <person name="Sikorski J."/>
            <person name="Schroder M."/>
            <person name="Lapidus A."/>
            <person name="Nolan M."/>
            <person name="Tice H."/>
            <person name="Glavina Del Rio T."/>
            <person name="Copeland A."/>
            <person name="Cheng J.F."/>
            <person name="Lucas S."/>
            <person name="Chen F."/>
            <person name="Bruce D."/>
            <person name="Goodwin L."/>
            <person name="Pitluck S."/>
            <person name="Ivanova N."/>
            <person name="Mavromatis K."/>
            <person name="Ovchinnikova G."/>
            <person name="Pati A."/>
            <person name="Chen A."/>
            <person name="Palaniappan K."/>
            <person name="Land M."/>
            <person name="Hauser L."/>
            <person name="Chang Y.J."/>
            <person name="Jeffries C.D."/>
            <person name="Chain P."/>
            <person name="Saunders E."/>
            <person name="Detter J.C."/>
            <person name="Brettin T."/>
            <person name="Rohde M."/>
            <person name="Goker M."/>
            <person name="Spring S."/>
            <person name="Bristow J."/>
            <person name="Markowitz V."/>
            <person name="Hugenholtz P."/>
            <person name="Kyrpides N.C."/>
            <person name="Klenk H.P."/>
            <person name="Eisen J.A."/>
        </authorList>
    </citation>
    <scope>NUCLEOTIDE SEQUENCE [LARGE SCALE GENOMIC DNA]</scope>
    <source>
        <strain evidence="6">ATCC 49978 / DSM 6589 / Su883</strain>
    </source>
</reference>
<proteinExistence type="inferred from homology"/>
<dbReference type="RefSeq" id="WP_012870014.1">
    <property type="nucleotide sequence ID" value="NC_013522.1"/>
</dbReference>
<dbReference type="KEGG" id="tai:Taci_1272"/>
<name>D1B662_THEAS</name>
<evidence type="ECO:0000256" key="2">
    <source>
        <dbReference type="RuleBase" id="RU000384"/>
    </source>
</evidence>
<dbReference type="PROSITE" id="PS51986">
    <property type="entry name" value="GS_BETA_GRASP"/>
    <property type="match status" value="1"/>
</dbReference>
<dbReference type="OrthoDB" id="9807095at2"/>
<dbReference type="PATRIC" id="fig|525903.6.peg.1273"/>
<dbReference type="HOGENOM" id="CLU_024307_0_0_0"/>
<evidence type="ECO:0000313" key="5">
    <source>
        <dbReference type="EMBL" id="ACZ19503.1"/>
    </source>
</evidence>
<gene>
    <name evidence="5" type="ordered locus">Taci_1272</name>
</gene>
<dbReference type="PANTHER" id="PTHR42974:SF1">
    <property type="entry name" value="TYPE-3 GLUTAMINE SYNTHETASE"/>
    <property type="match status" value="1"/>
</dbReference>
<dbReference type="Pfam" id="PF00120">
    <property type="entry name" value="Gln-synt_C"/>
    <property type="match status" value="1"/>
</dbReference>
<comment type="similarity">
    <text evidence="1 2">Belongs to the glutamine synthetase family.</text>
</comment>
<dbReference type="SMART" id="SM01230">
    <property type="entry name" value="Gln-synt_C"/>
    <property type="match status" value="1"/>
</dbReference>
<dbReference type="Pfam" id="PF12437">
    <property type="entry name" value="GSIII_N"/>
    <property type="match status" value="1"/>
</dbReference>
<dbReference type="InterPro" id="IPR008146">
    <property type="entry name" value="Gln_synth_cat_dom"/>
</dbReference>
<dbReference type="Proteomes" id="UP000002030">
    <property type="component" value="Chromosome"/>
</dbReference>
<keyword evidence="6" id="KW-1185">Reference proteome</keyword>
<organism evidence="5 6">
    <name type="scientific">Thermanaerovibrio acidaminovorans (strain ATCC 49978 / DSM 6589 / Su883)</name>
    <name type="common">Selenomonas acidaminovorans</name>
    <dbReference type="NCBI Taxonomy" id="525903"/>
    <lineage>
        <taxon>Bacteria</taxon>
        <taxon>Thermotogati</taxon>
        <taxon>Synergistota</taxon>
        <taxon>Synergistia</taxon>
        <taxon>Synergistales</taxon>
        <taxon>Synergistaceae</taxon>
        <taxon>Thermanaerovibrio</taxon>
    </lineage>
</organism>
<dbReference type="InterPro" id="IPR040577">
    <property type="entry name" value="Gln-synt_C"/>
</dbReference>
<dbReference type="InterPro" id="IPR027303">
    <property type="entry name" value="Gln_synth_gly_rich_site"/>
</dbReference>
<dbReference type="EMBL" id="CP001818">
    <property type="protein sequence ID" value="ACZ19503.1"/>
    <property type="molecule type" value="Genomic_DNA"/>
</dbReference>
<dbReference type="InterPro" id="IPR008147">
    <property type="entry name" value="Gln_synt_N"/>
</dbReference>
<dbReference type="SUPFAM" id="SSF55931">
    <property type="entry name" value="Glutamine synthetase/guanido kinase"/>
    <property type="match status" value="1"/>
</dbReference>
<dbReference type="PANTHER" id="PTHR42974">
    <property type="entry name" value="GLUTAMINE SYNTHETASE"/>
    <property type="match status" value="1"/>
</dbReference>
<evidence type="ECO:0000313" key="6">
    <source>
        <dbReference type="Proteomes" id="UP000002030"/>
    </source>
</evidence>
<dbReference type="GO" id="GO:0006542">
    <property type="term" value="P:glutamine biosynthetic process"/>
    <property type="evidence" value="ECO:0007669"/>
    <property type="project" value="InterPro"/>
</dbReference>
<protein>
    <submittedName>
        <fullName evidence="5">Glutamine synthetase catalytic region</fullName>
    </submittedName>
</protein>
<feature type="domain" description="GS catalytic" evidence="4">
    <location>
        <begin position="161"/>
        <end position="594"/>
    </location>
</feature>
<evidence type="ECO:0000259" key="4">
    <source>
        <dbReference type="PROSITE" id="PS51987"/>
    </source>
</evidence>
<dbReference type="PROSITE" id="PS00181">
    <property type="entry name" value="GLNA_ATP"/>
    <property type="match status" value="1"/>
</dbReference>
<sequence length="699" mass="77728">MGDRPTCVFGCDVFDRRAMRERLPREVYARLLEVMEGTGKLDEAIAGVIASAMKEWAVSRGATHYAHWFHPRNEMTAEKHMAFLTVDGDGTPLESFSAFELIQGEPDASSFPCGSVRSTFEARGYTAWDPSSPAFVVRSERGGTLCVPSVFIAFDGTPLDMKTPLLRALSALEGRALRISRLFGNRGVRWIKMTCGAEQEFFLIDSDRARRRPDILHCGRTLIGAEPPKGQQMEDHYFGSIHHRALGYMEEVEEELLRLGVAVKTRHNEVAPCQFEFAPQHCEANLACDQNQVMMLTMRRLAHRHGLRLLLHEKPFANLNGSGKHVNFSLVDSEGRNLLSPSSNPRRNVQFLTYLAAFVLGLWEHGGLLRAATACPGNTHRLGGHEAPPVIMSIYLGEVITRVLDRIDEEIDQIGGRRPMDLGLNRLPSIRADNTDRNRTAPIAFTGNKLEFRSPGSSQSIAGPLTMLAAIWARGLDWIGDRMEARIASGMEPKDAALEAVREAVRVARGVIFEGNCYSPEWEAEARRRGLLVAKGPTEALSRLIARENVELLSSLKVMSPGECETFCQTRLEQHVKWTRIEMGVMRSMLLEGVLPALKRSAALEAEALSAFRAAGLSPKGDPLEALLGDLEAVRDGVRGLEGSMEDLKAQPDLFEACRASEECVEVMNRIREAVDRAEEACPWDLWPYPRYRELLSLG</sequence>
<evidence type="ECO:0000259" key="3">
    <source>
        <dbReference type="PROSITE" id="PS51986"/>
    </source>
</evidence>
<dbReference type="PROSITE" id="PS51987">
    <property type="entry name" value="GS_CATALYTIC"/>
    <property type="match status" value="1"/>
</dbReference>
<dbReference type="STRING" id="525903.Taci_1272"/>
<dbReference type="InterPro" id="IPR052725">
    <property type="entry name" value="GS_Type-3"/>
</dbReference>